<accession>A0A6A6QDK8</accession>
<feature type="compositionally biased region" description="Basic and acidic residues" evidence="2">
    <location>
        <begin position="1483"/>
        <end position="1517"/>
    </location>
</feature>
<dbReference type="Proteomes" id="UP000799750">
    <property type="component" value="Unassembled WGS sequence"/>
</dbReference>
<sequence>MAAHALIQTGYNVIDVLLRILVHAGKATIWYNPRPIYLTISEHEVSDPVKSAPDTPSIRYNPPPIYLTISEQQAWDSVKAASDTPPMQDNSTFTSSSNRTFSPASAERSIIHQLLWLFLTLILGVLLALSAHRIWKGLRARFHRDAHLADPNVVQAPHLLAHPPHPASSPHLVYPLHLASPSQSVPPLPPVRTLDSLQDDSARTGPNSSSYIKLEVDTSVDTNQATNHVTDDRIKEIFEELFKPIHLQHEAEVATLEAKIKNLTTRSFDQGVKQGAAENAVAELEGEVKNLTKENAKLLAELKGVKSGYLKKMDFSLKHPVLIHMDEDNKKMFSTKSTVKMLRIDLDARNREDIKLSQRVLDLETTVNDLKRYSGSRRDTDDEGIGSDAQSEDRISDKGERTQFHFDPKEFKFNGSDSDDSDESDDSADEPDSGAGAAITGQRSGKVVATSTPVSMLREATSDMALQTGRARFDVKALVKDFNGKLRISSRVSKPVFKEVMEDRSNLVSVSAPVIVVTTPSDGPRFHPPNSVTSQSAESDSNGAVETRSQEQTDRTIASGSAATMIAPSDGLHSPLLDSTQSQSPESDSGDAAKVNSLEDSDLTIVSDSADAVIAPSEGPPFSIPTSAATPSPDGDSSEPISQAVQEQSDQFSVFGFLAKVIAPSGSPPSTNAAPSTSLPATPDTSDGVKAVAQELPDLAFVPSSAAGTIAPSGGPPSADGPSATLLLVGAGFEEAIDHAGQEHAESALVSDTTGVVLPPSGGPAPTLLPATAAPFPSSDLGAAADTLNSFQPPVFNQPQLPDRSQAPANFAPLQHAASPPSALSFSQVFSPSMQLPPPGSTTPASVFSSFHPQVSPNAFHSNGFQPNMFNADSFSFTVPSPSPVVARQAPVPFVPQQPVQQPSPIFGFNPPTANFGFHMAPPSAPAFQQDSEPRGDRIDPWNARPDGIYGANIEMGEAADAPRGPDPVDTAQASRSDPALQPFVAPQEALRAPLYSFDFSADSNMAEGREPPTPDRDQGTVDNSAIDPSLEALFPRVGVAGLTPVAATPAPEPIVPRADSPMGEAEEVTEASDEGEQVDAPQMAAQSPPVFQPAATVGVAPTANIQAPHTSPSPPSISGPRSTYLVLHPRLIPRVFTDPANQPTRPPPPPDMRDGDDLGQIFERQNVLYRLIVHYDRDNQNITQDGLPLLSDSTLIDLTTVREQTFYSRSADSGDYLHTIERVIFTDCGNEVLWRDAVGDFLKERGLSATAYNCIPGLVLDDGDYEDLACDAEQMREDALKQIYGVLERHNRRDGQTFTHDELIRFSVLREGVVFKHWLKQPVESRTEDTYQQPLAKELNHPWEKRKTILLKKREEARKNQEAYQTKHAANEASQKAAQEQADQQLAEQIQARELAELERKMNESHEQLSADAQEIWPTVFDEAVKDLKTPSAIRMLYNAEEAADAAANAARAFLANVENDTETSTSLDLASPDASSSQTETVHDRRRERDAQMRALREEQREVEERDESHLMAREEDSDSDSSELSDAASDVSDWSEAAGG</sequence>
<protein>
    <submittedName>
        <fullName evidence="4">Uncharacterized protein</fullName>
    </submittedName>
</protein>
<feature type="region of interest" description="Disordered" evidence="2">
    <location>
        <begin position="519"/>
        <end position="647"/>
    </location>
</feature>
<feature type="compositionally biased region" description="Acidic residues" evidence="2">
    <location>
        <begin position="1065"/>
        <end position="1078"/>
    </location>
</feature>
<evidence type="ECO:0000256" key="1">
    <source>
        <dbReference type="SAM" id="Coils"/>
    </source>
</evidence>
<feature type="compositionally biased region" description="Polar residues" evidence="2">
    <location>
        <begin position="577"/>
        <end position="587"/>
    </location>
</feature>
<feature type="region of interest" description="Disordered" evidence="2">
    <location>
        <begin position="1003"/>
        <end position="1025"/>
    </location>
</feature>
<proteinExistence type="predicted"/>
<feature type="compositionally biased region" description="Low complexity" evidence="2">
    <location>
        <begin position="666"/>
        <end position="686"/>
    </location>
</feature>
<keyword evidence="3" id="KW-0812">Transmembrane</keyword>
<keyword evidence="3" id="KW-0472">Membrane</keyword>
<evidence type="ECO:0000313" key="5">
    <source>
        <dbReference type="Proteomes" id="UP000799750"/>
    </source>
</evidence>
<keyword evidence="1" id="KW-0175">Coiled coil</keyword>
<feature type="region of interest" description="Disordered" evidence="2">
    <location>
        <begin position="1357"/>
        <end position="1384"/>
    </location>
</feature>
<feature type="compositionally biased region" description="Basic and acidic residues" evidence="2">
    <location>
        <begin position="1008"/>
        <end position="1020"/>
    </location>
</feature>
<keyword evidence="5" id="KW-1185">Reference proteome</keyword>
<dbReference type="PANTHER" id="PTHR48125:SF12">
    <property type="entry name" value="AT HOOK TRANSCRIPTION FACTOR FAMILY-RELATED"/>
    <property type="match status" value="1"/>
</dbReference>
<feature type="region of interest" description="Disordered" evidence="2">
    <location>
        <begin position="958"/>
        <end position="979"/>
    </location>
</feature>
<feature type="region of interest" description="Disordered" evidence="2">
    <location>
        <begin position="183"/>
        <end position="209"/>
    </location>
</feature>
<feature type="region of interest" description="Disordered" evidence="2">
    <location>
        <begin position="1051"/>
        <end position="1082"/>
    </location>
</feature>
<feature type="region of interest" description="Disordered" evidence="2">
    <location>
        <begin position="1465"/>
        <end position="1543"/>
    </location>
</feature>
<feature type="compositionally biased region" description="Low complexity" evidence="2">
    <location>
        <begin position="1465"/>
        <end position="1479"/>
    </location>
</feature>
<evidence type="ECO:0000256" key="3">
    <source>
        <dbReference type="SAM" id="Phobius"/>
    </source>
</evidence>
<organism evidence="4 5">
    <name type="scientific">Lophium mytilinum</name>
    <dbReference type="NCBI Taxonomy" id="390894"/>
    <lineage>
        <taxon>Eukaryota</taxon>
        <taxon>Fungi</taxon>
        <taxon>Dikarya</taxon>
        <taxon>Ascomycota</taxon>
        <taxon>Pezizomycotina</taxon>
        <taxon>Dothideomycetes</taxon>
        <taxon>Pleosporomycetidae</taxon>
        <taxon>Mytilinidiales</taxon>
        <taxon>Mytilinidiaceae</taxon>
        <taxon>Lophium</taxon>
    </lineage>
</organism>
<dbReference type="PANTHER" id="PTHR48125">
    <property type="entry name" value="LP07818P1"/>
    <property type="match status" value="1"/>
</dbReference>
<evidence type="ECO:0000313" key="4">
    <source>
        <dbReference type="EMBL" id="KAF2490189.1"/>
    </source>
</evidence>
<feature type="coiled-coil region" evidence="1">
    <location>
        <begin position="246"/>
        <end position="301"/>
    </location>
</feature>
<evidence type="ECO:0000256" key="2">
    <source>
        <dbReference type="SAM" id="MobiDB-lite"/>
    </source>
</evidence>
<feature type="region of interest" description="Disordered" evidence="2">
    <location>
        <begin position="1136"/>
        <end position="1158"/>
    </location>
</feature>
<name>A0A6A6QDK8_9PEZI</name>
<reference evidence="4" key="1">
    <citation type="journal article" date="2020" name="Stud. Mycol.">
        <title>101 Dothideomycetes genomes: a test case for predicting lifestyles and emergence of pathogens.</title>
        <authorList>
            <person name="Haridas S."/>
            <person name="Albert R."/>
            <person name="Binder M."/>
            <person name="Bloem J."/>
            <person name="Labutti K."/>
            <person name="Salamov A."/>
            <person name="Andreopoulos B."/>
            <person name="Baker S."/>
            <person name="Barry K."/>
            <person name="Bills G."/>
            <person name="Bluhm B."/>
            <person name="Cannon C."/>
            <person name="Castanera R."/>
            <person name="Culley D."/>
            <person name="Daum C."/>
            <person name="Ezra D."/>
            <person name="Gonzalez J."/>
            <person name="Henrissat B."/>
            <person name="Kuo A."/>
            <person name="Liang C."/>
            <person name="Lipzen A."/>
            <person name="Lutzoni F."/>
            <person name="Magnuson J."/>
            <person name="Mondo S."/>
            <person name="Nolan M."/>
            <person name="Ohm R."/>
            <person name="Pangilinan J."/>
            <person name="Park H.-J."/>
            <person name="Ramirez L."/>
            <person name="Alfaro M."/>
            <person name="Sun H."/>
            <person name="Tritt A."/>
            <person name="Yoshinaga Y."/>
            <person name="Zwiers L.-H."/>
            <person name="Turgeon B."/>
            <person name="Goodwin S."/>
            <person name="Spatafora J."/>
            <person name="Crous P."/>
            <person name="Grigoriev I."/>
        </authorList>
    </citation>
    <scope>NUCLEOTIDE SEQUENCE</scope>
    <source>
        <strain evidence="4">CBS 269.34</strain>
    </source>
</reference>
<feature type="compositionally biased region" description="Basic and acidic residues" evidence="2">
    <location>
        <begin position="391"/>
        <end position="412"/>
    </location>
</feature>
<feature type="compositionally biased region" description="Acidic residues" evidence="2">
    <location>
        <begin position="417"/>
        <end position="432"/>
    </location>
</feature>
<feature type="transmembrane region" description="Helical" evidence="3">
    <location>
        <begin position="114"/>
        <end position="135"/>
    </location>
</feature>
<feature type="region of interest" description="Disordered" evidence="2">
    <location>
        <begin position="829"/>
        <end position="849"/>
    </location>
</feature>
<feature type="region of interest" description="Disordered" evidence="2">
    <location>
        <begin position="666"/>
        <end position="687"/>
    </location>
</feature>
<dbReference type="OrthoDB" id="10681759at2759"/>
<feature type="compositionally biased region" description="Low complexity" evidence="2">
    <location>
        <begin position="1372"/>
        <end position="1384"/>
    </location>
</feature>
<feature type="compositionally biased region" description="Polar residues" evidence="2">
    <location>
        <begin position="530"/>
        <end position="544"/>
    </location>
</feature>
<feature type="region of interest" description="Disordered" evidence="2">
    <location>
        <begin position="373"/>
        <end position="450"/>
    </location>
</feature>
<keyword evidence="3" id="KW-1133">Transmembrane helix</keyword>
<gene>
    <name evidence="4" type="ORF">BU16DRAFT_543537</name>
</gene>
<dbReference type="EMBL" id="MU004197">
    <property type="protein sequence ID" value="KAF2490189.1"/>
    <property type="molecule type" value="Genomic_DNA"/>
</dbReference>